<dbReference type="Proteomes" id="UP000050360">
    <property type="component" value="Unassembled WGS sequence"/>
</dbReference>
<reference evidence="1 2" key="1">
    <citation type="submission" date="2015-09" db="EMBL/GenBank/DDBJ databases">
        <title>A metagenomics-based metabolic model of nitrate-dependent anaerobic oxidation of methane by Methanoperedens-like archaea.</title>
        <authorList>
            <person name="Arshad A."/>
            <person name="Speth D.R."/>
            <person name="De Graaf R.M."/>
            <person name="Op Den Camp H.J."/>
            <person name="Jetten M.S."/>
            <person name="Welte C.U."/>
        </authorList>
    </citation>
    <scope>NUCLEOTIDE SEQUENCE [LARGE SCALE GENOMIC DNA]</scope>
</reference>
<protein>
    <submittedName>
        <fullName evidence="1">Uncharacterized protein</fullName>
    </submittedName>
</protein>
<sequence>VYNYDLLDGLGALSKNNQGQNTIIYDE</sequence>
<comment type="caution">
    <text evidence="1">The sequence shown here is derived from an EMBL/GenBank/DDBJ whole genome shotgun (WGS) entry which is preliminary data.</text>
</comment>
<gene>
    <name evidence="1" type="ORF">MPEBLZ_04470</name>
</gene>
<dbReference type="AlphaFoldDB" id="A0A0P7Z9P6"/>
<feature type="non-terminal residue" evidence="1">
    <location>
        <position position="1"/>
    </location>
</feature>
<proteinExistence type="predicted"/>
<dbReference type="EMBL" id="LKCM01000471">
    <property type="protein sequence ID" value="KPQ40981.1"/>
    <property type="molecule type" value="Genomic_DNA"/>
</dbReference>
<evidence type="ECO:0000313" key="1">
    <source>
        <dbReference type="EMBL" id="KPQ40981.1"/>
    </source>
</evidence>
<name>A0A0P7Z9P6_9EURY</name>
<evidence type="ECO:0000313" key="2">
    <source>
        <dbReference type="Proteomes" id="UP000050360"/>
    </source>
</evidence>
<accession>A0A0P7Z9P6</accession>
<organism evidence="1 2">
    <name type="scientific">Candidatus Methanoperedens nitratireducens</name>
    <dbReference type="NCBI Taxonomy" id="1392998"/>
    <lineage>
        <taxon>Archaea</taxon>
        <taxon>Methanobacteriati</taxon>
        <taxon>Methanobacteriota</taxon>
        <taxon>Stenosarchaea group</taxon>
        <taxon>Methanomicrobia</taxon>
        <taxon>Methanosarcinales</taxon>
        <taxon>ANME-2 cluster</taxon>
        <taxon>Candidatus Methanoperedentaceae</taxon>
        <taxon>Candidatus Methanoperedens</taxon>
    </lineage>
</organism>